<gene>
    <name evidence="4" type="ORF">CK203_024295</name>
</gene>
<dbReference type="InterPro" id="IPR040220">
    <property type="entry name" value="DD11"/>
</dbReference>
<organism evidence="4 5">
    <name type="scientific">Vitis vinifera</name>
    <name type="common">Grape</name>
    <dbReference type="NCBI Taxonomy" id="29760"/>
    <lineage>
        <taxon>Eukaryota</taxon>
        <taxon>Viridiplantae</taxon>
        <taxon>Streptophyta</taxon>
        <taxon>Embryophyta</taxon>
        <taxon>Tracheophyta</taxon>
        <taxon>Spermatophyta</taxon>
        <taxon>Magnoliopsida</taxon>
        <taxon>eudicotyledons</taxon>
        <taxon>Gunneridae</taxon>
        <taxon>Pentapetalae</taxon>
        <taxon>rosids</taxon>
        <taxon>Vitales</taxon>
        <taxon>Vitaceae</taxon>
        <taxon>Viteae</taxon>
        <taxon>Vitis</taxon>
    </lineage>
</organism>
<evidence type="ECO:0000259" key="3">
    <source>
        <dbReference type="Pfam" id="PF05617"/>
    </source>
</evidence>
<reference evidence="4 5" key="1">
    <citation type="journal article" date="2018" name="PLoS Genet.">
        <title>Population sequencing reveals clonal diversity and ancestral inbreeding in the grapevine cultivar Chardonnay.</title>
        <authorList>
            <person name="Roach M.J."/>
            <person name="Johnson D.L."/>
            <person name="Bohlmann J."/>
            <person name="van Vuuren H.J."/>
            <person name="Jones S.J."/>
            <person name="Pretorius I.S."/>
            <person name="Schmidt S.A."/>
            <person name="Borneman A.R."/>
        </authorList>
    </citation>
    <scope>NUCLEOTIDE SEQUENCE [LARGE SCALE GENOMIC DNA]</scope>
    <source>
        <strain evidence="5">cv. Chardonnay</strain>
        <tissue evidence="4">Leaf</tissue>
    </source>
</reference>
<dbReference type="Proteomes" id="UP000288805">
    <property type="component" value="Unassembled WGS sequence"/>
</dbReference>
<feature type="signal peptide" evidence="2">
    <location>
        <begin position="1"/>
        <end position="27"/>
    </location>
</feature>
<comment type="caution">
    <text evidence="4">The sequence shown here is derived from an EMBL/GenBank/DDBJ whole genome shotgun (WGS) entry which is preliminary data.</text>
</comment>
<keyword evidence="1 2" id="KW-0732">Signal</keyword>
<evidence type="ECO:0000256" key="1">
    <source>
        <dbReference type="ARBA" id="ARBA00022729"/>
    </source>
</evidence>
<evidence type="ECO:0000313" key="4">
    <source>
        <dbReference type="EMBL" id="RVX01792.1"/>
    </source>
</evidence>
<dbReference type="InterPro" id="IPR008502">
    <property type="entry name" value="Prolamin-like"/>
</dbReference>
<dbReference type="EMBL" id="QGNW01000074">
    <property type="protein sequence ID" value="RVX01792.1"/>
    <property type="molecule type" value="Genomic_DNA"/>
</dbReference>
<evidence type="ECO:0000313" key="5">
    <source>
        <dbReference type="Proteomes" id="UP000288805"/>
    </source>
</evidence>
<feature type="chain" id="PRO_5019563331" description="Prolamin-like domain-containing protein" evidence="2">
    <location>
        <begin position="28"/>
        <end position="131"/>
    </location>
</feature>
<dbReference type="AlphaFoldDB" id="A0A438IYJ8"/>
<dbReference type="PANTHER" id="PTHR31207">
    <property type="entry name" value="ECA1 GAMETOGENESIS FAMILY PROTEIN (DUF784)-RELATED-RELATED"/>
    <property type="match status" value="1"/>
</dbReference>
<feature type="domain" description="Prolamin-like" evidence="3">
    <location>
        <begin position="56"/>
        <end position="127"/>
    </location>
</feature>
<sequence>MASFCNVSILAFLLLATVAFLASPGMAFQANEQDYAPAPNENILVAPDVENYLVRCLKKLSKGCGPLFFERIFLNETKDLSTSCCQDMVQMGLSCHNAMTNAIILRPEFSDKAALYHKNRIHIWKLCNLLI</sequence>
<name>A0A438IYJ8_VITVI</name>
<evidence type="ECO:0000256" key="2">
    <source>
        <dbReference type="SAM" id="SignalP"/>
    </source>
</evidence>
<protein>
    <recommendedName>
        <fullName evidence="3">Prolamin-like domain-containing protein</fullName>
    </recommendedName>
</protein>
<proteinExistence type="predicted"/>
<accession>A0A438IYJ8</accession>
<dbReference type="Pfam" id="PF05617">
    <property type="entry name" value="Prolamin_like"/>
    <property type="match status" value="1"/>
</dbReference>
<dbReference type="PANTHER" id="PTHR31207:SF35">
    <property type="entry name" value="PROLAMIN-LIKE DOMAIN-CONTAINING PROTEIN"/>
    <property type="match status" value="1"/>
</dbReference>